<feature type="compositionally biased region" description="Low complexity" evidence="1">
    <location>
        <begin position="105"/>
        <end position="120"/>
    </location>
</feature>
<feature type="compositionally biased region" description="Basic and acidic residues" evidence="1">
    <location>
        <begin position="121"/>
        <end position="133"/>
    </location>
</feature>
<sequence length="190" mass="21115">MCTITSSEEAANGKKSHWAELEISEGHEDLWCENPLEMLTELLLGSFEKSFGLETEDPQKDDKELLEEDVPGQTSSEEASGVHMMRVDPATLVKFELGDSTITGSHQQTSASPSAASAEAATEKTKVEEEVKTTHPCPYTESRWHMQHPAFLLFGRDKGKFNRDEGQPVVRERLAIQTGSFLREGGRVFC</sequence>
<feature type="region of interest" description="Disordered" evidence="1">
    <location>
        <begin position="103"/>
        <end position="134"/>
    </location>
</feature>
<evidence type="ECO:0000313" key="2">
    <source>
        <dbReference type="Ensembl" id="ENSPTEP00000014892.1"/>
    </source>
</evidence>
<evidence type="ECO:0000256" key="1">
    <source>
        <dbReference type="SAM" id="MobiDB-lite"/>
    </source>
</evidence>
<organism evidence="2 3">
    <name type="scientific">Piliocolobus tephrosceles</name>
    <name type="common">Ugandan red Colobus</name>
    <dbReference type="NCBI Taxonomy" id="591936"/>
    <lineage>
        <taxon>Eukaryota</taxon>
        <taxon>Metazoa</taxon>
        <taxon>Chordata</taxon>
        <taxon>Craniata</taxon>
        <taxon>Vertebrata</taxon>
        <taxon>Euteleostomi</taxon>
        <taxon>Mammalia</taxon>
        <taxon>Eutheria</taxon>
        <taxon>Euarchontoglires</taxon>
        <taxon>Primates</taxon>
        <taxon>Haplorrhini</taxon>
        <taxon>Catarrhini</taxon>
        <taxon>Cercopithecidae</taxon>
        <taxon>Colobinae</taxon>
        <taxon>Piliocolobus</taxon>
    </lineage>
</organism>
<dbReference type="AlphaFoldDB" id="A0A8C9LNE4"/>
<reference evidence="2" key="1">
    <citation type="submission" date="2025-05" db="UniProtKB">
        <authorList>
            <consortium name="Ensembl"/>
        </authorList>
    </citation>
    <scope>IDENTIFICATION</scope>
</reference>
<dbReference type="Pfam" id="PF15722">
    <property type="entry name" value="FAM153"/>
    <property type="match status" value="1"/>
</dbReference>
<keyword evidence="3" id="KW-1185">Reference proteome</keyword>
<protein>
    <submittedName>
        <fullName evidence="2">Uncharacterized protein</fullName>
    </submittedName>
</protein>
<evidence type="ECO:0000313" key="3">
    <source>
        <dbReference type="Proteomes" id="UP000694416"/>
    </source>
</evidence>
<feature type="region of interest" description="Disordered" evidence="1">
    <location>
        <begin position="53"/>
        <end position="80"/>
    </location>
</feature>
<accession>A0A8C9LNE4</accession>
<dbReference type="Ensembl" id="ENSPTET00000022289.1">
    <property type="protein sequence ID" value="ENSPTEP00000014892.1"/>
    <property type="gene ID" value="ENSPTEG00000016594.1"/>
</dbReference>
<dbReference type="PANTHER" id="PTHR40712">
    <property type="entry name" value="FAMILY WITH SEQUENCE SIMILARITY 153 MEMBER C-RELATED"/>
    <property type="match status" value="1"/>
</dbReference>
<dbReference type="PANTHER" id="PTHR40712:SF2">
    <property type="entry name" value="PROTEIN FAM153A-RELATED"/>
    <property type="match status" value="1"/>
</dbReference>
<dbReference type="Proteomes" id="UP000694416">
    <property type="component" value="Unplaced"/>
</dbReference>
<dbReference type="PRINTS" id="PR02041">
    <property type="entry name" value="PROTEINF153"/>
</dbReference>
<proteinExistence type="predicted"/>
<name>A0A8C9LNE4_9PRIM</name>
<dbReference type="InterPro" id="IPR023249">
    <property type="entry name" value="FAM153"/>
</dbReference>
<dbReference type="Ensembl" id="ENSPTET00000022337.1">
    <property type="protein sequence ID" value="ENSPTEP00000014930.1"/>
    <property type="gene ID" value="ENSPTEG00000016632.1"/>
</dbReference>